<dbReference type="OrthoDB" id="1004630at2"/>
<keyword evidence="3" id="KW-1185">Reference proteome</keyword>
<name>A0A1H4FLQ5_9BACT</name>
<sequence length="165" mass="18165">MYALPGEVVVRRRKSLLIPAVLLVAGVAMLVLNNIYGAGLSNNMRSALVFLGGALALAGMITLAARFFSAEGAPYYRAGRRYLRYDELYFERGLSAEVKECIARGDAGRLFSLPHAQVPAVAVAVYRTPDNRFAAMQAFEYTDLEYRPLTELRIADGQELQTAKN</sequence>
<proteinExistence type="predicted"/>
<evidence type="ECO:0000256" key="1">
    <source>
        <dbReference type="SAM" id="Phobius"/>
    </source>
</evidence>
<dbReference type="EMBL" id="FNRI01000011">
    <property type="protein sequence ID" value="SEA98283.1"/>
    <property type="molecule type" value="Genomic_DNA"/>
</dbReference>
<gene>
    <name evidence="2" type="ORF">SAMN05444145_11153</name>
</gene>
<accession>A0A1H4FLQ5</accession>
<evidence type="ECO:0000313" key="3">
    <source>
        <dbReference type="Proteomes" id="UP000183253"/>
    </source>
</evidence>
<feature type="transmembrane region" description="Helical" evidence="1">
    <location>
        <begin position="16"/>
        <end position="36"/>
    </location>
</feature>
<organism evidence="2 3">
    <name type="scientific">Alistipes timonensis JC136</name>
    <dbReference type="NCBI Taxonomy" id="1033731"/>
    <lineage>
        <taxon>Bacteria</taxon>
        <taxon>Pseudomonadati</taxon>
        <taxon>Bacteroidota</taxon>
        <taxon>Bacteroidia</taxon>
        <taxon>Bacteroidales</taxon>
        <taxon>Rikenellaceae</taxon>
        <taxon>Alistipes</taxon>
    </lineage>
</organism>
<keyword evidence="1" id="KW-0812">Transmembrane</keyword>
<reference evidence="2 3" key="1">
    <citation type="submission" date="2016-10" db="EMBL/GenBank/DDBJ databases">
        <authorList>
            <person name="de Groot N.N."/>
        </authorList>
    </citation>
    <scope>NUCLEOTIDE SEQUENCE [LARGE SCALE GENOMIC DNA]</scope>
    <source>
        <strain evidence="2 3">DSM 25383</strain>
    </source>
</reference>
<protein>
    <submittedName>
        <fullName evidence="2">Uncharacterized protein</fullName>
    </submittedName>
</protein>
<evidence type="ECO:0000313" key="2">
    <source>
        <dbReference type="EMBL" id="SEA98283.1"/>
    </source>
</evidence>
<dbReference type="STRING" id="1033731.SAMN05444145_11153"/>
<dbReference type="AlphaFoldDB" id="A0A1H4FLQ5"/>
<keyword evidence="1" id="KW-1133">Transmembrane helix</keyword>
<keyword evidence="1" id="KW-0472">Membrane</keyword>
<feature type="transmembrane region" description="Helical" evidence="1">
    <location>
        <begin position="48"/>
        <end position="68"/>
    </location>
</feature>
<dbReference type="Proteomes" id="UP000183253">
    <property type="component" value="Unassembled WGS sequence"/>
</dbReference>